<feature type="domain" description="Prolyl 4-hydroxylase alpha subunit" evidence="6">
    <location>
        <begin position="8"/>
        <end position="178"/>
    </location>
</feature>
<proteinExistence type="predicted"/>
<dbReference type="GO" id="GO:0004656">
    <property type="term" value="F:procollagen-proline 4-dioxygenase activity"/>
    <property type="evidence" value="ECO:0007669"/>
    <property type="project" value="TreeGrafter"/>
</dbReference>
<dbReference type="PANTHER" id="PTHR10869:SF236">
    <property type="entry name" value="PROLYL 4-HYDROXYLASE ALPHA SUBUNIT DOMAIN-CONTAINING PROTEIN"/>
    <property type="match status" value="1"/>
</dbReference>
<evidence type="ECO:0000256" key="4">
    <source>
        <dbReference type="ARBA" id="ARBA00023002"/>
    </source>
</evidence>
<evidence type="ECO:0000256" key="3">
    <source>
        <dbReference type="ARBA" id="ARBA00022964"/>
    </source>
</evidence>
<dbReference type="InterPro" id="IPR006620">
    <property type="entry name" value="Pro_4_hyd_alph"/>
</dbReference>
<evidence type="ECO:0000259" key="6">
    <source>
        <dbReference type="SMART" id="SM00702"/>
    </source>
</evidence>
<evidence type="ECO:0000256" key="1">
    <source>
        <dbReference type="ARBA" id="ARBA00001961"/>
    </source>
</evidence>
<reference evidence="7" key="1">
    <citation type="submission" date="2018-06" db="EMBL/GenBank/DDBJ databases">
        <authorList>
            <person name="Zhirakovskaya E."/>
        </authorList>
    </citation>
    <scope>NUCLEOTIDE SEQUENCE</scope>
</reference>
<dbReference type="Pfam" id="PF13640">
    <property type="entry name" value="2OG-FeII_Oxy_3"/>
    <property type="match status" value="1"/>
</dbReference>
<dbReference type="GO" id="GO:0005506">
    <property type="term" value="F:iron ion binding"/>
    <property type="evidence" value="ECO:0007669"/>
    <property type="project" value="InterPro"/>
</dbReference>
<keyword evidence="4" id="KW-0560">Oxidoreductase</keyword>
<dbReference type="AlphaFoldDB" id="A0A3B0ZNU9"/>
<protein>
    <recommendedName>
        <fullName evidence="6">Prolyl 4-hydroxylase alpha subunit domain-containing protein</fullName>
    </recommendedName>
</protein>
<organism evidence="7">
    <name type="scientific">hydrothermal vent metagenome</name>
    <dbReference type="NCBI Taxonomy" id="652676"/>
    <lineage>
        <taxon>unclassified sequences</taxon>
        <taxon>metagenomes</taxon>
        <taxon>ecological metagenomes</taxon>
    </lineage>
</organism>
<keyword evidence="5" id="KW-0408">Iron</keyword>
<dbReference type="Gene3D" id="2.60.120.620">
    <property type="entry name" value="q2cbj1_9rhob like domain"/>
    <property type="match status" value="1"/>
</dbReference>
<dbReference type="GO" id="GO:0031418">
    <property type="term" value="F:L-ascorbic acid binding"/>
    <property type="evidence" value="ECO:0007669"/>
    <property type="project" value="InterPro"/>
</dbReference>
<sequence length="181" mass="20904">MNCVRLSENIYEIDSFLSENECKILISVSESLGYSAADVQVNVTRRHIEAVRNNYRLNYQSASLAEDYWSRLKCVNIPAIENRLAIGLSPYFRFYRYCAGQKFNMHKDGRQDVGVHETLFSFIIYLNKDYDGGSTLFRQDNIEVFPQTGKVVVFEHHLWHQGSRVESGLKYVLRTDVVCSG</sequence>
<evidence type="ECO:0000256" key="5">
    <source>
        <dbReference type="ARBA" id="ARBA00023004"/>
    </source>
</evidence>
<dbReference type="GO" id="GO:0005783">
    <property type="term" value="C:endoplasmic reticulum"/>
    <property type="evidence" value="ECO:0007669"/>
    <property type="project" value="TreeGrafter"/>
</dbReference>
<name>A0A3B0ZNU9_9ZZZZ</name>
<dbReference type="SMART" id="SM00702">
    <property type="entry name" value="P4Hc"/>
    <property type="match status" value="1"/>
</dbReference>
<dbReference type="EMBL" id="UOFL01000261">
    <property type="protein sequence ID" value="VAW83064.1"/>
    <property type="molecule type" value="Genomic_DNA"/>
</dbReference>
<gene>
    <name evidence="7" type="ORF">MNBD_GAMMA12-2871</name>
</gene>
<evidence type="ECO:0000256" key="2">
    <source>
        <dbReference type="ARBA" id="ARBA00022723"/>
    </source>
</evidence>
<keyword evidence="2" id="KW-0479">Metal-binding</keyword>
<evidence type="ECO:0000313" key="7">
    <source>
        <dbReference type="EMBL" id="VAW83064.1"/>
    </source>
</evidence>
<dbReference type="PANTHER" id="PTHR10869">
    <property type="entry name" value="PROLYL 4-HYDROXYLASE ALPHA SUBUNIT"/>
    <property type="match status" value="1"/>
</dbReference>
<dbReference type="InterPro" id="IPR045054">
    <property type="entry name" value="P4HA-like"/>
</dbReference>
<dbReference type="InterPro" id="IPR044862">
    <property type="entry name" value="Pro_4_hyd_alph_FE2OG_OXY"/>
</dbReference>
<keyword evidence="3" id="KW-0223">Dioxygenase</keyword>
<accession>A0A3B0ZNU9</accession>
<comment type="cofactor">
    <cofactor evidence="1">
        <name>L-ascorbate</name>
        <dbReference type="ChEBI" id="CHEBI:38290"/>
    </cofactor>
</comment>